<dbReference type="InterPro" id="IPR042197">
    <property type="entry name" value="Apaf_helical"/>
</dbReference>
<dbReference type="PANTHER" id="PTHR23155:SF1152">
    <property type="entry name" value="AAA+ ATPASE DOMAIN-CONTAINING PROTEIN"/>
    <property type="match status" value="1"/>
</dbReference>
<dbReference type="InterPro" id="IPR002182">
    <property type="entry name" value="NB-ARC"/>
</dbReference>
<dbReference type="Gramene" id="rna-gnl|WGS:NBSK|LSAT_9X31181_mrna">
    <property type="protein sequence ID" value="cds-PLY75567.1"/>
    <property type="gene ID" value="gene-LSAT_9X31181"/>
</dbReference>
<sequence>MAITRLDVFLGNLKRLIYDSSNKLIASNRLIQARMLEIQLFYEELDYLIESGFNNMINNDEEPFREVDEIEINWKRRLMDVAHKAENIIDTFISTAILKQNLFFISMRSNVVDCPLHLKDVLEDLKSIGEEMSHHNNTIQHHVEYSQSESSSQVSETSFHKVNPCETEHQHEQVIVGFDDDALSIMDRLTRDGKHLDFISIVGMGGVGKTTLATKIFNDPYVVYYFGVRGWITVSETYAKRDLLIELLASIGKPVHEETTEFKLCEMVYKSLKGRKYLIVIDDVWSATAWDDLRLYFPDDKTGSRILITTRVTEVACHARLASGFAHHLQCLNEEKSWELLHKKTFRGYDCPESLIEAGKHIAKKCGGLPLALVVMAGVLENGEKSKDMWEKVAESVSSHIVEDPKGCLDTLALSYDHLPRHLRNCFLYAGGFPEDCEIQVWRLIRLWMAEGFIKESAERSLEEQAEDYLMDLVDRNLLIVVNRRSDGGIKSCRMHDILRELCLIKASEEKFFIKKIDLSYGYRSSYFTSSIKEQHHRLFADYKVLGEIYNSHDCTTHMRSVLCFFNTHQSIRFESTRWVPSFLLLRVLDILNIRLADLSDIFILIHLRYLAVWRPNHDYSFSVRNLWNLQTLILKGEVFDSMDLNMENMVDLRHLWSERTISIDSRSYVLCNLQTLSRVRLAVGDQNLMRSFPNIKKLACSVSGTFRDHAFLNFALLTHLEALDVEYMDNPSPLVNPVRLPETLKKLTLKGLRLPWTYMSKIRFLTKLEVLKLLDSSFEGNQWVTGDEQFRKLKFLKLENLNIHLWEASSMNFPQLRKLEVRTCKNLKEIPLEIGDISTLEHIEIDDSNSLVLRSVNEIQEKQREMGNYDIHVKFVDTAPQEVFFEGDPYYE</sequence>
<protein>
    <recommendedName>
        <fullName evidence="15">NB-ARC domain-containing protein</fullName>
    </recommendedName>
</protein>
<evidence type="ECO:0000256" key="8">
    <source>
        <dbReference type="ARBA" id="ARBA00022741"/>
    </source>
</evidence>
<comment type="function">
    <text evidence="1">Confers resistance to late blight (Phytophthora infestans) races carrying the avirulence gene Avr1. Resistance proteins guard the plant against pathogens that contain an appropriate avirulence protein via an indirect interaction with this avirulence protein. That triggers a defense system including the hypersensitive response, which restricts the pathogen growth.</text>
</comment>
<keyword evidence="14" id="KW-1185">Reference proteome</keyword>
<feature type="domain" description="NB-ARC" evidence="11">
    <location>
        <begin position="184"/>
        <end position="348"/>
    </location>
</feature>
<comment type="similarity">
    <text evidence="3">Belongs to the disease resistance NB-LRR family.</text>
</comment>
<evidence type="ECO:0000256" key="10">
    <source>
        <dbReference type="ARBA" id="ARBA00022840"/>
    </source>
</evidence>
<evidence type="ECO:0000256" key="7">
    <source>
        <dbReference type="ARBA" id="ARBA00022737"/>
    </source>
</evidence>
<evidence type="ECO:0000256" key="2">
    <source>
        <dbReference type="ARBA" id="ARBA00004496"/>
    </source>
</evidence>
<comment type="subcellular location">
    <subcellularLocation>
        <location evidence="2">Cytoplasm</location>
    </subcellularLocation>
</comment>
<evidence type="ECO:0000256" key="6">
    <source>
        <dbReference type="ARBA" id="ARBA00022667"/>
    </source>
</evidence>
<dbReference type="OrthoDB" id="1716898at2759"/>
<dbReference type="InterPro" id="IPR027417">
    <property type="entry name" value="P-loop_NTPase"/>
</dbReference>
<evidence type="ECO:0000313" key="14">
    <source>
        <dbReference type="Proteomes" id="UP000235145"/>
    </source>
</evidence>
<gene>
    <name evidence="13" type="ORF">LSAT_V11C900466990</name>
</gene>
<keyword evidence="10" id="KW-0067">ATP-binding</keyword>
<keyword evidence="9" id="KW-0611">Plant defense</keyword>
<accession>A0A9R1UIS7</accession>
<dbReference type="GO" id="GO:0009626">
    <property type="term" value="P:plant-type hypersensitive response"/>
    <property type="evidence" value="ECO:0007669"/>
    <property type="project" value="UniProtKB-KW"/>
</dbReference>
<dbReference type="FunFam" id="3.40.50.300:FF:001091">
    <property type="entry name" value="Probable disease resistance protein At1g61300"/>
    <property type="match status" value="1"/>
</dbReference>
<evidence type="ECO:0000313" key="13">
    <source>
        <dbReference type="EMBL" id="KAJ0187904.1"/>
    </source>
</evidence>
<dbReference type="Gene3D" id="3.40.50.300">
    <property type="entry name" value="P-loop containing nucleotide triphosphate hydrolases"/>
    <property type="match status" value="1"/>
</dbReference>
<keyword evidence="8" id="KW-0547">Nucleotide-binding</keyword>
<dbReference type="Gene3D" id="1.20.5.4130">
    <property type="match status" value="1"/>
</dbReference>
<dbReference type="SUPFAM" id="SSF52058">
    <property type="entry name" value="L domain-like"/>
    <property type="match status" value="1"/>
</dbReference>
<evidence type="ECO:0000256" key="1">
    <source>
        <dbReference type="ARBA" id="ARBA00002074"/>
    </source>
</evidence>
<comment type="caution">
    <text evidence="13">The sequence shown here is derived from an EMBL/GenBank/DDBJ whole genome shotgun (WGS) entry which is preliminary data.</text>
</comment>
<evidence type="ECO:0000256" key="9">
    <source>
        <dbReference type="ARBA" id="ARBA00022821"/>
    </source>
</evidence>
<evidence type="ECO:0000256" key="4">
    <source>
        <dbReference type="ARBA" id="ARBA00022490"/>
    </source>
</evidence>
<evidence type="ECO:0000259" key="12">
    <source>
        <dbReference type="Pfam" id="PF23559"/>
    </source>
</evidence>
<dbReference type="InterPro" id="IPR032675">
    <property type="entry name" value="LRR_dom_sf"/>
</dbReference>
<proteinExistence type="inferred from homology"/>
<dbReference type="InterPro" id="IPR058922">
    <property type="entry name" value="WHD_DRP"/>
</dbReference>
<dbReference type="GO" id="GO:0051607">
    <property type="term" value="P:defense response to virus"/>
    <property type="evidence" value="ECO:0007669"/>
    <property type="project" value="UniProtKB-ARBA"/>
</dbReference>
<evidence type="ECO:0008006" key="15">
    <source>
        <dbReference type="Google" id="ProtNLM"/>
    </source>
</evidence>
<dbReference type="PANTHER" id="PTHR23155">
    <property type="entry name" value="DISEASE RESISTANCE PROTEIN RP"/>
    <property type="match status" value="1"/>
</dbReference>
<evidence type="ECO:0000256" key="5">
    <source>
        <dbReference type="ARBA" id="ARBA00022614"/>
    </source>
</evidence>
<dbReference type="Gene3D" id="3.80.10.10">
    <property type="entry name" value="Ribonuclease Inhibitor"/>
    <property type="match status" value="1"/>
</dbReference>
<keyword evidence="7" id="KW-0677">Repeat</keyword>
<dbReference type="EMBL" id="NBSK02000009">
    <property type="protein sequence ID" value="KAJ0187904.1"/>
    <property type="molecule type" value="Genomic_DNA"/>
</dbReference>
<reference evidence="13 14" key="1">
    <citation type="journal article" date="2017" name="Nat. Commun.">
        <title>Genome assembly with in vitro proximity ligation data and whole-genome triplication in lettuce.</title>
        <authorList>
            <person name="Reyes-Chin-Wo S."/>
            <person name="Wang Z."/>
            <person name="Yang X."/>
            <person name="Kozik A."/>
            <person name="Arikit S."/>
            <person name="Song C."/>
            <person name="Xia L."/>
            <person name="Froenicke L."/>
            <person name="Lavelle D.O."/>
            <person name="Truco M.J."/>
            <person name="Xia R."/>
            <person name="Zhu S."/>
            <person name="Xu C."/>
            <person name="Xu H."/>
            <person name="Xu X."/>
            <person name="Cox K."/>
            <person name="Korf I."/>
            <person name="Meyers B.C."/>
            <person name="Michelmore R.W."/>
        </authorList>
    </citation>
    <scope>NUCLEOTIDE SEQUENCE [LARGE SCALE GENOMIC DNA]</scope>
    <source>
        <strain evidence="14">cv. Salinas</strain>
        <tissue evidence="13">Seedlings</tissue>
    </source>
</reference>
<keyword evidence="6" id="KW-0381">Hypersensitive response</keyword>
<dbReference type="FunFam" id="1.10.10.10:FF:000322">
    <property type="entry name" value="Probable disease resistance protein At1g63360"/>
    <property type="match status" value="1"/>
</dbReference>
<evidence type="ECO:0000259" key="11">
    <source>
        <dbReference type="Pfam" id="PF00931"/>
    </source>
</evidence>
<keyword evidence="4" id="KW-0963">Cytoplasm</keyword>
<dbReference type="Gene3D" id="1.10.10.10">
    <property type="entry name" value="Winged helix-like DNA-binding domain superfamily/Winged helix DNA-binding domain"/>
    <property type="match status" value="1"/>
</dbReference>
<dbReference type="Proteomes" id="UP000235145">
    <property type="component" value="Unassembled WGS sequence"/>
</dbReference>
<organism evidence="13 14">
    <name type="scientific">Lactuca sativa</name>
    <name type="common">Garden lettuce</name>
    <dbReference type="NCBI Taxonomy" id="4236"/>
    <lineage>
        <taxon>Eukaryota</taxon>
        <taxon>Viridiplantae</taxon>
        <taxon>Streptophyta</taxon>
        <taxon>Embryophyta</taxon>
        <taxon>Tracheophyta</taxon>
        <taxon>Spermatophyta</taxon>
        <taxon>Magnoliopsida</taxon>
        <taxon>eudicotyledons</taxon>
        <taxon>Gunneridae</taxon>
        <taxon>Pentapetalae</taxon>
        <taxon>asterids</taxon>
        <taxon>campanulids</taxon>
        <taxon>Asterales</taxon>
        <taxon>Asteraceae</taxon>
        <taxon>Cichorioideae</taxon>
        <taxon>Cichorieae</taxon>
        <taxon>Lactucinae</taxon>
        <taxon>Lactuca</taxon>
    </lineage>
</organism>
<evidence type="ECO:0000256" key="3">
    <source>
        <dbReference type="ARBA" id="ARBA00008894"/>
    </source>
</evidence>
<dbReference type="GO" id="GO:0005524">
    <property type="term" value="F:ATP binding"/>
    <property type="evidence" value="ECO:0007669"/>
    <property type="project" value="UniProtKB-KW"/>
</dbReference>
<dbReference type="InterPro" id="IPR036388">
    <property type="entry name" value="WH-like_DNA-bd_sf"/>
</dbReference>
<dbReference type="Gene3D" id="1.10.8.430">
    <property type="entry name" value="Helical domain of apoptotic protease-activating factors"/>
    <property type="match status" value="1"/>
</dbReference>
<name>A0A9R1UIS7_LACSA</name>
<keyword evidence="5" id="KW-0433">Leucine-rich repeat</keyword>
<dbReference type="Pfam" id="PF00931">
    <property type="entry name" value="NB-ARC"/>
    <property type="match status" value="1"/>
</dbReference>
<dbReference type="GO" id="GO:0043531">
    <property type="term" value="F:ADP binding"/>
    <property type="evidence" value="ECO:0007669"/>
    <property type="project" value="InterPro"/>
</dbReference>
<dbReference type="SUPFAM" id="SSF52540">
    <property type="entry name" value="P-loop containing nucleoside triphosphate hydrolases"/>
    <property type="match status" value="1"/>
</dbReference>
<dbReference type="PRINTS" id="PR00364">
    <property type="entry name" value="DISEASERSIST"/>
</dbReference>
<dbReference type="Pfam" id="PF23559">
    <property type="entry name" value="WHD_DRP"/>
    <property type="match status" value="1"/>
</dbReference>
<dbReference type="AlphaFoldDB" id="A0A9R1UIS7"/>
<dbReference type="InterPro" id="IPR044974">
    <property type="entry name" value="Disease_R_plants"/>
</dbReference>
<feature type="domain" description="Disease resistance protein winged helix" evidence="12">
    <location>
        <begin position="433"/>
        <end position="502"/>
    </location>
</feature>